<comment type="caution">
    <text evidence="3">The sequence shown here is derived from an EMBL/GenBank/DDBJ whole genome shotgun (WGS) entry which is preliminary data.</text>
</comment>
<dbReference type="InterPro" id="IPR006130">
    <property type="entry name" value="Asp/Orn_carbamoylTrfase"/>
</dbReference>
<dbReference type="Proteomes" id="UP000215914">
    <property type="component" value="Unassembled WGS sequence"/>
</dbReference>
<organism evidence="3 4">
    <name type="scientific">Helianthus annuus</name>
    <name type="common">Common sunflower</name>
    <dbReference type="NCBI Taxonomy" id="4232"/>
    <lineage>
        <taxon>Eukaryota</taxon>
        <taxon>Viridiplantae</taxon>
        <taxon>Streptophyta</taxon>
        <taxon>Embryophyta</taxon>
        <taxon>Tracheophyta</taxon>
        <taxon>Spermatophyta</taxon>
        <taxon>Magnoliopsida</taxon>
        <taxon>eudicotyledons</taxon>
        <taxon>Gunneridae</taxon>
        <taxon>Pentapetalae</taxon>
        <taxon>asterids</taxon>
        <taxon>campanulids</taxon>
        <taxon>Asterales</taxon>
        <taxon>Asteraceae</taxon>
        <taxon>Asteroideae</taxon>
        <taxon>Heliantheae alliance</taxon>
        <taxon>Heliantheae</taxon>
        <taxon>Helianthus</taxon>
    </lineage>
</organism>
<gene>
    <name evidence="3" type="ORF">HanXRQr2_Chr02g0070431</name>
</gene>
<dbReference type="SUPFAM" id="SSF53671">
    <property type="entry name" value="Aspartate/ornithine carbamoyltransferase"/>
    <property type="match status" value="1"/>
</dbReference>
<keyword evidence="1 3" id="KW-0808">Transferase</keyword>
<dbReference type="InterPro" id="IPR006132">
    <property type="entry name" value="Asp/Orn_carbamoyltranf_P-bd"/>
</dbReference>
<accession>A0A9K3JNJ9</accession>
<dbReference type="PANTHER" id="PTHR45753:SF6">
    <property type="entry name" value="ASPARTATE CARBAMOYLTRANSFERASE"/>
    <property type="match status" value="1"/>
</dbReference>
<dbReference type="Gramene" id="mRNA:HanXRQr2_Chr02g0070431">
    <property type="protein sequence ID" value="CDS:HanXRQr2_Chr02g0070431.1"/>
    <property type="gene ID" value="HanXRQr2_Chr02g0070431"/>
</dbReference>
<proteinExistence type="predicted"/>
<keyword evidence="4" id="KW-1185">Reference proteome</keyword>
<evidence type="ECO:0000313" key="4">
    <source>
        <dbReference type="Proteomes" id="UP000215914"/>
    </source>
</evidence>
<dbReference type="GO" id="GO:0004070">
    <property type="term" value="F:aspartate carbamoyltransferase activity"/>
    <property type="evidence" value="ECO:0007669"/>
    <property type="project" value="UniProtKB-EC"/>
</dbReference>
<dbReference type="EC" id="2.1.3.2" evidence="3"/>
<dbReference type="Pfam" id="PF02729">
    <property type="entry name" value="OTCace_N"/>
    <property type="match status" value="1"/>
</dbReference>
<sequence>MQNTKLIQEKLHFADVSHLKLIWRNSMTWKQTGSRLKCRALDVKNTDAFLKGRLFQLHNVIEAQQFDREILSAIFEVAHEMETIEKKSRGNQILKGFLMATSFYEPSTRTRLSFESAMKRLGGEVLTTKNAREFLSAAKGETVEGNY</sequence>
<feature type="domain" description="Aspartate/ornithine carbamoyltransferase carbamoyl-P binding" evidence="2">
    <location>
        <begin position="59"/>
        <end position="144"/>
    </location>
</feature>
<dbReference type="GO" id="GO:0016597">
    <property type="term" value="F:amino acid binding"/>
    <property type="evidence" value="ECO:0007669"/>
    <property type="project" value="InterPro"/>
</dbReference>
<dbReference type="PANTHER" id="PTHR45753">
    <property type="entry name" value="ORNITHINE CARBAMOYLTRANSFERASE, MITOCHONDRIAL"/>
    <property type="match status" value="1"/>
</dbReference>
<evidence type="ECO:0000256" key="1">
    <source>
        <dbReference type="ARBA" id="ARBA00022679"/>
    </source>
</evidence>
<dbReference type="AlphaFoldDB" id="A0A9K3JNJ9"/>
<reference evidence="3" key="1">
    <citation type="journal article" date="2017" name="Nature">
        <title>The sunflower genome provides insights into oil metabolism, flowering and Asterid evolution.</title>
        <authorList>
            <person name="Badouin H."/>
            <person name="Gouzy J."/>
            <person name="Grassa C.J."/>
            <person name="Murat F."/>
            <person name="Staton S.E."/>
            <person name="Cottret L."/>
            <person name="Lelandais-Briere C."/>
            <person name="Owens G.L."/>
            <person name="Carrere S."/>
            <person name="Mayjonade B."/>
            <person name="Legrand L."/>
            <person name="Gill N."/>
            <person name="Kane N.C."/>
            <person name="Bowers J.E."/>
            <person name="Hubner S."/>
            <person name="Bellec A."/>
            <person name="Berard A."/>
            <person name="Berges H."/>
            <person name="Blanchet N."/>
            <person name="Boniface M.C."/>
            <person name="Brunel D."/>
            <person name="Catrice O."/>
            <person name="Chaidir N."/>
            <person name="Claudel C."/>
            <person name="Donnadieu C."/>
            <person name="Faraut T."/>
            <person name="Fievet G."/>
            <person name="Helmstetter N."/>
            <person name="King M."/>
            <person name="Knapp S.J."/>
            <person name="Lai Z."/>
            <person name="Le Paslier M.C."/>
            <person name="Lippi Y."/>
            <person name="Lorenzon L."/>
            <person name="Mandel J.R."/>
            <person name="Marage G."/>
            <person name="Marchand G."/>
            <person name="Marquand E."/>
            <person name="Bret-Mestries E."/>
            <person name="Morien E."/>
            <person name="Nambeesan S."/>
            <person name="Nguyen T."/>
            <person name="Pegot-Espagnet P."/>
            <person name="Pouilly N."/>
            <person name="Raftis F."/>
            <person name="Sallet E."/>
            <person name="Schiex T."/>
            <person name="Thomas J."/>
            <person name="Vandecasteele C."/>
            <person name="Vares D."/>
            <person name="Vear F."/>
            <person name="Vautrin S."/>
            <person name="Crespi M."/>
            <person name="Mangin B."/>
            <person name="Burke J.M."/>
            <person name="Salse J."/>
            <person name="Munos S."/>
            <person name="Vincourt P."/>
            <person name="Rieseberg L.H."/>
            <person name="Langlade N.B."/>
        </authorList>
    </citation>
    <scope>NUCLEOTIDE SEQUENCE</scope>
    <source>
        <tissue evidence="3">Leaves</tissue>
    </source>
</reference>
<protein>
    <submittedName>
        <fullName evidence="3">Aspartate carbamoyltransferase</fullName>
        <ecNumber evidence="3">2.1.3.2</ecNumber>
    </submittedName>
</protein>
<dbReference type="EMBL" id="MNCJ02000317">
    <property type="protein sequence ID" value="KAF5818818.1"/>
    <property type="molecule type" value="Genomic_DNA"/>
</dbReference>
<dbReference type="PROSITE" id="PS00097">
    <property type="entry name" value="CARBAMOYLTRANSFERASE"/>
    <property type="match status" value="1"/>
</dbReference>
<name>A0A9K3JNJ9_HELAN</name>
<evidence type="ECO:0000259" key="2">
    <source>
        <dbReference type="Pfam" id="PF02729"/>
    </source>
</evidence>
<dbReference type="Gene3D" id="3.40.50.1370">
    <property type="entry name" value="Aspartate/ornithine carbamoyltransferase"/>
    <property type="match status" value="1"/>
</dbReference>
<dbReference type="GO" id="GO:0006520">
    <property type="term" value="P:amino acid metabolic process"/>
    <property type="evidence" value="ECO:0007669"/>
    <property type="project" value="InterPro"/>
</dbReference>
<reference evidence="3" key="2">
    <citation type="submission" date="2020-06" db="EMBL/GenBank/DDBJ databases">
        <title>Helianthus annuus Genome sequencing and assembly Release 2.</title>
        <authorList>
            <person name="Gouzy J."/>
            <person name="Langlade N."/>
            <person name="Munos S."/>
        </authorList>
    </citation>
    <scope>NUCLEOTIDE SEQUENCE</scope>
    <source>
        <tissue evidence="3">Leaves</tissue>
    </source>
</reference>
<dbReference type="InterPro" id="IPR036901">
    <property type="entry name" value="Asp/Orn_carbamoylTrfase_sf"/>
</dbReference>
<dbReference type="PRINTS" id="PR00101">
    <property type="entry name" value="ATCASE"/>
</dbReference>
<evidence type="ECO:0000313" key="3">
    <source>
        <dbReference type="EMBL" id="KAF5818818.1"/>
    </source>
</evidence>